<evidence type="ECO:0000256" key="1">
    <source>
        <dbReference type="SAM" id="MobiDB-lite"/>
    </source>
</evidence>
<name>A0A8A4XDG5_9VIRU</name>
<dbReference type="GO" id="GO:0005198">
    <property type="term" value="F:structural molecule activity"/>
    <property type="evidence" value="ECO:0007669"/>
    <property type="project" value="InterPro"/>
</dbReference>
<reference evidence="3" key="1">
    <citation type="submission" date="2020-09" db="EMBL/GenBank/DDBJ databases">
        <title>Parvovirus dark matter in the feces of wild birds.</title>
        <authorList>
            <person name="Dai Z."/>
            <person name="Yang S."/>
            <person name="Zhang W."/>
        </authorList>
    </citation>
    <scope>NUCLEOTIDE SEQUENCE</scope>
    <source>
        <strain evidence="3">Rbu36par010</strain>
    </source>
</reference>
<dbReference type="Pfam" id="PF08398">
    <property type="entry name" value="Phospholip_A2_4"/>
    <property type="match status" value="1"/>
</dbReference>
<proteinExistence type="predicted"/>
<feature type="domain" description="Phospholipase A2-like" evidence="2">
    <location>
        <begin position="40"/>
        <end position="99"/>
    </location>
</feature>
<accession>A0A8A4XDG5</accession>
<evidence type="ECO:0000313" key="3">
    <source>
        <dbReference type="EMBL" id="QTE03726.1"/>
    </source>
</evidence>
<sequence>MPPPGKRLNFNPKKPLPIDWKFDLRNSRGFDETVKQFSSFNFPGHNYLGPGNQAPAQGNTAPPKDSDDLIAAEHDDNYHSAKTKEDIYNADKQAIREFGSDAINNLNWHSAVGALGLGAKHGVERLTNQVFYPNLAGKLWHTMLDSRCKKALKKNLGGHININLVF</sequence>
<dbReference type="EMBL" id="MW046361">
    <property type="protein sequence ID" value="QTE03726.1"/>
    <property type="molecule type" value="Genomic_DNA"/>
</dbReference>
<organism evidence="3">
    <name type="scientific">Emberiza rustica parvoviridae sp</name>
    <dbReference type="NCBI Taxonomy" id="2794478"/>
    <lineage>
        <taxon>Viruses</taxon>
        <taxon>Monodnaviria</taxon>
        <taxon>Shotokuvirae</taxon>
        <taxon>Cossaviricota</taxon>
        <taxon>Quintoviricetes</taxon>
        <taxon>Piccovirales</taxon>
        <taxon>Parvoviridae</taxon>
    </lineage>
</organism>
<dbReference type="InterPro" id="IPR013607">
    <property type="entry name" value="Phospholipase_A2-like"/>
</dbReference>
<feature type="region of interest" description="Disordered" evidence="1">
    <location>
        <begin position="45"/>
        <end position="67"/>
    </location>
</feature>
<evidence type="ECO:0000259" key="2">
    <source>
        <dbReference type="Pfam" id="PF08398"/>
    </source>
</evidence>
<protein>
    <submittedName>
        <fullName evidence="3">Structural protein</fullName>
    </submittedName>
</protein>